<keyword evidence="2" id="KW-0472">Membrane</keyword>
<gene>
    <name evidence="4" type="ORF">SAMN02745121_00739</name>
</gene>
<dbReference type="EMBL" id="FOMX01000002">
    <property type="protein sequence ID" value="SFD58460.1"/>
    <property type="molecule type" value="Genomic_DNA"/>
</dbReference>
<evidence type="ECO:0000256" key="2">
    <source>
        <dbReference type="SAM" id="Phobius"/>
    </source>
</evidence>
<protein>
    <submittedName>
        <fullName evidence="4">Uncharacterized protein</fullName>
    </submittedName>
</protein>
<keyword evidence="3" id="KW-0732">Signal</keyword>
<evidence type="ECO:0000256" key="3">
    <source>
        <dbReference type="SAM" id="SignalP"/>
    </source>
</evidence>
<keyword evidence="5" id="KW-1185">Reference proteome</keyword>
<feature type="chain" id="PRO_5011612151" evidence="3">
    <location>
        <begin position="19"/>
        <end position="307"/>
    </location>
</feature>
<dbReference type="AlphaFoldDB" id="A0A1I1TSG3"/>
<evidence type="ECO:0000313" key="5">
    <source>
        <dbReference type="Proteomes" id="UP000199400"/>
    </source>
</evidence>
<keyword evidence="2" id="KW-1133">Transmembrane helix</keyword>
<keyword evidence="2" id="KW-0812">Transmembrane</keyword>
<reference evidence="5" key="1">
    <citation type="submission" date="2016-10" db="EMBL/GenBank/DDBJ databases">
        <authorList>
            <person name="Varghese N."/>
            <person name="Submissions S."/>
        </authorList>
    </citation>
    <scope>NUCLEOTIDE SEQUENCE [LARGE SCALE GENOMIC DNA]</scope>
    <source>
        <strain evidence="5">ATCC 25963</strain>
    </source>
</reference>
<feature type="region of interest" description="Disordered" evidence="1">
    <location>
        <begin position="177"/>
        <end position="207"/>
    </location>
</feature>
<accession>A0A1I1TSG3</accession>
<name>A0A1I1TSG3_9BACT</name>
<evidence type="ECO:0000256" key="1">
    <source>
        <dbReference type="SAM" id="MobiDB-lite"/>
    </source>
</evidence>
<organism evidence="4 5">
    <name type="scientific">Nannocystis exedens</name>
    <dbReference type="NCBI Taxonomy" id="54"/>
    <lineage>
        <taxon>Bacteria</taxon>
        <taxon>Pseudomonadati</taxon>
        <taxon>Myxococcota</taxon>
        <taxon>Polyangia</taxon>
        <taxon>Nannocystales</taxon>
        <taxon>Nannocystaceae</taxon>
        <taxon>Nannocystis</taxon>
    </lineage>
</organism>
<proteinExistence type="predicted"/>
<feature type="signal peptide" evidence="3">
    <location>
        <begin position="1"/>
        <end position="18"/>
    </location>
</feature>
<feature type="compositionally biased region" description="Low complexity" evidence="1">
    <location>
        <begin position="179"/>
        <end position="207"/>
    </location>
</feature>
<dbReference type="RefSeq" id="WP_096334056.1">
    <property type="nucleotide sequence ID" value="NZ_FOMX01000002.1"/>
</dbReference>
<dbReference type="Proteomes" id="UP000199400">
    <property type="component" value="Unassembled WGS sequence"/>
</dbReference>
<feature type="transmembrane region" description="Helical" evidence="2">
    <location>
        <begin position="259"/>
        <end position="279"/>
    </location>
</feature>
<feature type="transmembrane region" description="Helical" evidence="2">
    <location>
        <begin position="217"/>
        <end position="238"/>
    </location>
</feature>
<sequence>MYASILVALSLVLSPAPGVCRSAPSQPAQAERVLLPPASRGVPKPPPAKRERLAASASVAIDTAAAGEEGQLMNPRIQARVVDAMKAFNITEGKDAGLPQVAIKVSELGGDAIGWSYTIDVRHGSDQAISGGSLRGECVDCIEKELVEKVGTDARLALQQLRVYIDEYNAKVDADNKQAEAAAAPPSAEAGAATPGAPEAAAGPGADASPMHPLCKAGIGLMAAGVVGIGVGIGLAVLPDRQIDPNIGYELRSTTVPGYVTLGIGGAAALAGVALFVVGHRKARASQTALVPSFGAGVVGLQWSGRF</sequence>
<evidence type="ECO:0000313" key="4">
    <source>
        <dbReference type="EMBL" id="SFD58460.1"/>
    </source>
</evidence>